<reference evidence="1 2" key="1">
    <citation type="journal article" date="2011" name="BMC Genomics">
        <title>Genome sequencing reveals diversification of virulence factor content and possible host adaptation in distinct subpopulations of Salmonella enterica.</title>
        <authorList>
            <person name="den Bakker H.C."/>
            <person name="Moreno Switt A.I."/>
            <person name="Govoni G."/>
            <person name="Cummings C.A."/>
            <person name="Ranieri M.L."/>
            <person name="Degoricija L."/>
            <person name="Hoelzer K."/>
            <person name="Rodriguez-Rivera L.D."/>
            <person name="Brown S."/>
            <person name="Bolchacova E."/>
            <person name="Furtado M.R."/>
            <person name="Wiedmann M."/>
        </authorList>
    </citation>
    <scope>NUCLEOTIDE SEQUENCE [LARGE SCALE GENOMIC DNA]</scope>
    <source>
        <strain evidence="1 2">R6-377</strain>
    </source>
</reference>
<proteinExistence type="predicted"/>
<dbReference type="Proteomes" id="UP000004642">
    <property type="component" value="Unassembled WGS sequence"/>
</dbReference>
<gene>
    <name evidence="1" type="ORF">LTSEALA_1786</name>
</gene>
<dbReference type="EMBL" id="AFCJ01000767">
    <property type="protein sequence ID" value="EHC41231.1"/>
    <property type="molecule type" value="Genomic_DNA"/>
</dbReference>
<evidence type="ECO:0000313" key="1">
    <source>
        <dbReference type="EMBL" id="EHC41231.1"/>
    </source>
</evidence>
<evidence type="ECO:0000313" key="2">
    <source>
        <dbReference type="Proteomes" id="UP000004642"/>
    </source>
</evidence>
<accession>G5LMK6</accession>
<dbReference type="AlphaFoldDB" id="G5LMK6"/>
<comment type="caution">
    <text evidence="1">The sequence shown here is derived from an EMBL/GenBank/DDBJ whole genome shotgun (WGS) entry which is preliminary data.</text>
</comment>
<sequence>MAAGATAPPIINNIYIGSVKQLFQPALANRSGRTNQK</sequence>
<name>G5LMK6_SALET</name>
<protein>
    <submittedName>
        <fullName evidence="1">Uncharacterized protein</fullName>
    </submittedName>
</protein>
<organism evidence="1 2">
    <name type="scientific">Salmonella enterica subsp. enterica serovar Alachua str. R6-377</name>
    <dbReference type="NCBI Taxonomy" id="913241"/>
    <lineage>
        <taxon>Bacteria</taxon>
        <taxon>Pseudomonadati</taxon>
        <taxon>Pseudomonadota</taxon>
        <taxon>Gammaproteobacteria</taxon>
        <taxon>Enterobacterales</taxon>
        <taxon>Enterobacteriaceae</taxon>
        <taxon>Salmonella</taxon>
    </lineage>
</organism>